<name>A0ABN5Y4K3_MYCME</name>
<reference evidence="1 2" key="1">
    <citation type="journal article" date="2019" name="Emerg. Microbes Infect.">
        <title>Comprehensive subspecies identification of 175 nontuberculous mycobacteria species based on 7547 genomic profiles.</title>
        <authorList>
            <person name="Matsumoto Y."/>
            <person name="Kinjo T."/>
            <person name="Motooka D."/>
            <person name="Nabeya D."/>
            <person name="Jung N."/>
            <person name="Uechi K."/>
            <person name="Horii T."/>
            <person name="Iida T."/>
            <person name="Fujita J."/>
            <person name="Nakamura S."/>
        </authorList>
    </citation>
    <scope>NUCLEOTIDE SEQUENCE [LARGE SCALE GENOMIC DNA]</scope>
    <source>
        <strain evidence="1 2">JCM 12375</strain>
    </source>
</reference>
<sequence length="66" mass="7317">MARASITFVLFDDLACDGLDTGHHDRAGVHAVPGGQIYRNPWAIIELGHVTTIMQRNIMVNMKARN</sequence>
<gene>
    <name evidence="1" type="ORF">MMAGJ_18980</name>
</gene>
<evidence type="ECO:0000313" key="1">
    <source>
        <dbReference type="EMBL" id="BBX32616.1"/>
    </source>
</evidence>
<protein>
    <submittedName>
        <fullName evidence="1">Uncharacterized protein</fullName>
    </submittedName>
</protein>
<dbReference type="EMBL" id="AP022567">
    <property type="protein sequence ID" value="BBX32616.1"/>
    <property type="molecule type" value="Genomic_DNA"/>
</dbReference>
<proteinExistence type="predicted"/>
<dbReference type="Proteomes" id="UP000465622">
    <property type="component" value="Chromosome"/>
</dbReference>
<accession>A0ABN5Y4K3</accession>
<keyword evidence="2" id="KW-1185">Reference proteome</keyword>
<organism evidence="1 2">
    <name type="scientific">Mycolicibacterium mageritense</name>
    <name type="common">Mycobacterium mageritense</name>
    <dbReference type="NCBI Taxonomy" id="53462"/>
    <lineage>
        <taxon>Bacteria</taxon>
        <taxon>Bacillati</taxon>
        <taxon>Actinomycetota</taxon>
        <taxon>Actinomycetes</taxon>
        <taxon>Mycobacteriales</taxon>
        <taxon>Mycobacteriaceae</taxon>
        <taxon>Mycolicibacterium</taxon>
    </lineage>
</organism>
<evidence type="ECO:0000313" key="2">
    <source>
        <dbReference type="Proteomes" id="UP000465622"/>
    </source>
</evidence>